<dbReference type="PROSITE" id="PS51257">
    <property type="entry name" value="PROKAR_LIPOPROTEIN"/>
    <property type="match status" value="1"/>
</dbReference>
<dbReference type="RefSeq" id="WP_161259237.1">
    <property type="nucleotide sequence ID" value="NZ_WXEY01000018.1"/>
</dbReference>
<evidence type="ECO:0000259" key="3">
    <source>
        <dbReference type="Pfam" id="PF07969"/>
    </source>
</evidence>
<dbReference type="PROSITE" id="PS51318">
    <property type="entry name" value="TAT"/>
    <property type="match status" value="1"/>
</dbReference>
<dbReference type="PANTHER" id="PTHR11647:SF1">
    <property type="entry name" value="COLLAPSIN RESPONSE MEDIATOR PROTEIN"/>
    <property type="match status" value="1"/>
</dbReference>
<feature type="signal peptide" evidence="2">
    <location>
        <begin position="1"/>
        <end position="24"/>
    </location>
</feature>
<dbReference type="Gene3D" id="3.20.20.140">
    <property type="entry name" value="Metal-dependent hydrolases"/>
    <property type="match status" value="1"/>
</dbReference>
<dbReference type="SUPFAM" id="SSF51556">
    <property type="entry name" value="Metallo-dependent hydrolases"/>
    <property type="match status" value="1"/>
</dbReference>
<name>A0A845LCS9_9FIRM</name>
<feature type="chain" id="PRO_5032850127" evidence="2">
    <location>
        <begin position="25"/>
        <end position="491"/>
    </location>
</feature>
<dbReference type="Proteomes" id="UP000463470">
    <property type="component" value="Unassembled WGS sequence"/>
</dbReference>
<evidence type="ECO:0000313" key="5">
    <source>
        <dbReference type="Proteomes" id="UP000463470"/>
    </source>
</evidence>
<feature type="domain" description="Amidohydrolase 3" evidence="3">
    <location>
        <begin position="132"/>
        <end position="200"/>
    </location>
</feature>
<feature type="compositionally biased region" description="Gly residues" evidence="1">
    <location>
        <begin position="43"/>
        <end position="52"/>
    </location>
</feature>
<sequence>MTGMNRRQFITLAGVALAGGIASACSSQELRPGLAPGEALTGAGNGAGGGSGSDKAGDKGDKSGGAKGESVAWETLILNGMIVDGTGAPAYAGAVALQKDRIAAVLPGSGQRWEQGRFVSAGKSYAPAADCQVIDAQGACITPGFIDVHTHNEVYLGTNPQAEVRLLQGVTSQVGGNCGDSVNGIGDFRRRLGALGVNYAQLVGYRNLRRQALGNDTTRRATAPEVERMIGLLEKGIGEGAPGLSIALEYEPQSAVTVDELEQYAQLLARRGKLLTVHLRSEGDRVLEALEEVLGVARRTGVALQYGHAKALFQQNWSKYPRILASIDSAVADGVDVWGDMYVYDFSSWDFGTSRVSISEDNIIRGLAHPRLFIASDSGLYENGRANHPRAYGNFSRVLARYVREKQALSLETAVAKMSGLPARRFGYTDRGQVAAGKKADVLVFSLDKVQDRATRQQPAIKAEGMRYVFVNGVKAVDDGTPTGARAGEWL</sequence>
<evidence type="ECO:0000313" key="4">
    <source>
        <dbReference type="EMBL" id="MZP30711.1"/>
    </source>
</evidence>
<dbReference type="InterPro" id="IPR013108">
    <property type="entry name" value="Amidohydro_3"/>
</dbReference>
<keyword evidence="2" id="KW-0732">Signal</keyword>
<dbReference type="SUPFAM" id="SSF51338">
    <property type="entry name" value="Composite domain of metallo-dependent hydrolases"/>
    <property type="match status" value="1"/>
</dbReference>
<comment type="caution">
    <text evidence="4">The sequence shown here is derived from an EMBL/GenBank/DDBJ whole genome shotgun (WGS) entry which is preliminary data.</text>
</comment>
<dbReference type="InterPro" id="IPR006311">
    <property type="entry name" value="TAT_signal"/>
</dbReference>
<proteinExistence type="predicted"/>
<dbReference type="AlphaFoldDB" id="A0A845LCS9"/>
<dbReference type="InterPro" id="IPR011059">
    <property type="entry name" value="Metal-dep_hydrolase_composite"/>
</dbReference>
<keyword evidence="4" id="KW-0378">Hydrolase</keyword>
<protein>
    <submittedName>
        <fullName evidence="4">Amidohydrolase family protein</fullName>
    </submittedName>
</protein>
<dbReference type="InterPro" id="IPR032466">
    <property type="entry name" value="Metal_Hydrolase"/>
</dbReference>
<keyword evidence="5" id="KW-1185">Reference proteome</keyword>
<reference evidence="4 5" key="1">
    <citation type="submission" date="2020-01" db="EMBL/GenBank/DDBJ databases">
        <title>Whole-genome sequence of Heliobacterium undosum DSM 13378.</title>
        <authorList>
            <person name="Kyndt J.A."/>
            <person name="Meyer T.E."/>
        </authorList>
    </citation>
    <scope>NUCLEOTIDE SEQUENCE [LARGE SCALE GENOMIC DNA]</scope>
    <source>
        <strain evidence="4 5">DSM 13378</strain>
    </source>
</reference>
<dbReference type="Pfam" id="PF07969">
    <property type="entry name" value="Amidohydro_3"/>
    <property type="match status" value="2"/>
</dbReference>
<dbReference type="GO" id="GO:0016812">
    <property type="term" value="F:hydrolase activity, acting on carbon-nitrogen (but not peptide) bonds, in cyclic amides"/>
    <property type="evidence" value="ECO:0007669"/>
    <property type="project" value="TreeGrafter"/>
</dbReference>
<accession>A0A845LCS9</accession>
<feature type="domain" description="Amidohydrolase 3" evidence="3">
    <location>
        <begin position="248"/>
        <end position="474"/>
    </location>
</feature>
<feature type="compositionally biased region" description="Basic and acidic residues" evidence="1">
    <location>
        <begin position="55"/>
        <end position="64"/>
    </location>
</feature>
<organism evidence="4 5">
    <name type="scientific">Heliomicrobium undosum</name>
    <dbReference type="NCBI Taxonomy" id="121734"/>
    <lineage>
        <taxon>Bacteria</taxon>
        <taxon>Bacillati</taxon>
        <taxon>Bacillota</taxon>
        <taxon>Clostridia</taxon>
        <taxon>Eubacteriales</taxon>
        <taxon>Heliobacteriaceae</taxon>
        <taxon>Heliomicrobium</taxon>
    </lineage>
</organism>
<feature type="region of interest" description="Disordered" evidence="1">
    <location>
        <begin position="36"/>
        <end position="66"/>
    </location>
</feature>
<dbReference type="EMBL" id="WXEY01000018">
    <property type="protein sequence ID" value="MZP30711.1"/>
    <property type="molecule type" value="Genomic_DNA"/>
</dbReference>
<evidence type="ECO:0000256" key="1">
    <source>
        <dbReference type="SAM" id="MobiDB-lite"/>
    </source>
</evidence>
<dbReference type="OrthoDB" id="9775607at2"/>
<dbReference type="CDD" id="cd01297">
    <property type="entry name" value="D-aminoacylase"/>
    <property type="match status" value="1"/>
</dbReference>
<dbReference type="InterPro" id="IPR050378">
    <property type="entry name" value="Metallo-dep_Hydrolases_sf"/>
</dbReference>
<gene>
    <name evidence="4" type="ORF">GTO91_13410</name>
</gene>
<dbReference type="PANTHER" id="PTHR11647">
    <property type="entry name" value="HYDRANTOINASE/DIHYDROPYRIMIDINASE FAMILY MEMBER"/>
    <property type="match status" value="1"/>
</dbReference>
<evidence type="ECO:0000256" key="2">
    <source>
        <dbReference type="SAM" id="SignalP"/>
    </source>
</evidence>
<dbReference type="GO" id="GO:0005829">
    <property type="term" value="C:cytosol"/>
    <property type="evidence" value="ECO:0007669"/>
    <property type="project" value="TreeGrafter"/>
</dbReference>